<keyword evidence="2" id="KW-0547">Nucleotide-binding</keyword>
<name>A0AA42DLJ7_9FIRM</name>
<dbReference type="AlphaFoldDB" id="A0AA42DLJ7"/>
<protein>
    <submittedName>
        <fullName evidence="5">ABC transporter ATP-binding protein</fullName>
    </submittedName>
</protein>
<dbReference type="Proteomes" id="UP001169242">
    <property type="component" value="Unassembled WGS sequence"/>
</dbReference>
<dbReference type="Gene3D" id="3.40.50.300">
    <property type="entry name" value="P-loop containing nucleotide triphosphate hydrolases"/>
    <property type="match status" value="1"/>
</dbReference>
<dbReference type="SMART" id="SM00382">
    <property type="entry name" value="AAA"/>
    <property type="match status" value="1"/>
</dbReference>
<evidence type="ECO:0000256" key="1">
    <source>
        <dbReference type="ARBA" id="ARBA00022448"/>
    </source>
</evidence>
<dbReference type="SUPFAM" id="SSF52540">
    <property type="entry name" value="P-loop containing nucleoside triphosphate hydrolases"/>
    <property type="match status" value="1"/>
</dbReference>
<dbReference type="InterPro" id="IPR027417">
    <property type="entry name" value="P-loop_NTPase"/>
</dbReference>
<dbReference type="PANTHER" id="PTHR42939">
    <property type="entry name" value="ABC TRANSPORTER ATP-BINDING PROTEIN ALBC-RELATED"/>
    <property type="match status" value="1"/>
</dbReference>
<reference evidence="5" key="1">
    <citation type="journal article" date="2023" name="Int. J. Syst. Evol. Microbiol.">
        <title>&lt;i&gt;Holtiella tumoricola&lt;/i&gt; gen. nov. sp. nov., isolated from a human clinical sample.</title>
        <authorList>
            <person name="Allen-Vercoe E."/>
            <person name="Daigneault M.C."/>
            <person name="Vancuren S.J."/>
            <person name="Cochrane K."/>
            <person name="O'Neal L.L."/>
            <person name="Sankaranarayanan K."/>
            <person name="Lawson P.A."/>
        </authorList>
    </citation>
    <scope>NUCLEOTIDE SEQUENCE</scope>
    <source>
        <strain evidence="5">CC70A</strain>
    </source>
</reference>
<dbReference type="EMBL" id="JAQIFT010000027">
    <property type="protein sequence ID" value="MDA3731108.1"/>
    <property type="molecule type" value="Genomic_DNA"/>
</dbReference>
<dbReference type="InterPro" id="IPR003439">
    <property type="entry name" value="ABC_transporter-like_ATP-bd"/>
</dbReference>
<keyword evidence="6" id="KW-1185">Reference proteome</keyword>
<dbReference type="CDD" id="cd03230">
    <property type="entry name" value="ABC_DR_subfamily_A"/>
    <property type="match status" value="1"/>
</dbReference>
<keyword evidence="1" id="KW-0813">Transport</keyword>
<sequence>MNVIEIEGLKKQLGNFTLDIPNLVIKEGYITGFIGQNGAGKTTTLRLIMGLLIPDKGEIKVFGQSSSQKGEAIRNQIGYVGEPTGYFSEATVEQTRKMIAPFYTSWDNDLFNKYINLFALDRSKKIKELSQGQGKQFALIMALAHRPKLILLDEPTANLDPVVRHQILDLLMEHMQHEEVSTFYSTHITSDLDKASDYIIMLQKGKVVMYEDKEQIDDKYYIVKGSKGLLEKGIQNELIGIDQNKFGFQALTTKKQMLENKFGKDLIFEKATLEDMMVYIERGNRS</sequence>
<dbReference type="PANTHER" id="PTHR42939:SF3">
    <property type="entry name" value="ABC TRANSPORTER ATP-BINDING COMPONENT"/>
    <property type="match status" value="1"/>
</dbReference>
<gene>
    <name evidence="5" type="ORF">PBV87_06350</name>
</gene>
<dbReference type="RefSeq" id="WP_271011555.1">
    <property type="nucleotide sequence ID" value="NZ_JAQIFT010000027.1"/>
</dbReference>
<evidence type="ECO:0000313" key="5">
    <source>
        <dbReference type="EMBL" id="MDA3731108.1"/>
    </source>
</evidence>
<dbReference type="GO" id="GO:0016887">
    <property type="term" value="F:ATP hydrolysis activity"/>
    <property type="evidence" value="ECO:0007669"/>
    <property type="project" value="InterPro"/>
</dbReference>
<evidence type="ECO:0000256" key="3">
    <source>
        <dbReference type="ARBA" id="ARBA00022840"/>
    </source>
</evidence>
<proteinExistence type="predicted"/>
<dbReference type="InterPro" id="IPR003593">
    <property type="entry name" value="AAA+_ATPase"/>
</dbReference>
<evidence type="ECO:0000256" key="2">
    <source>
        <dbReference type="ARBA" id="ARBA00022741"/>
    </source>
</evidence>
<dbReference type="Pfam" id="PF00005">
    <property type="entry name" value="ABC_tran"/>
    <property type="match status" value="1"/>
</dbReference>
<feature type="domain" description="ABC transporter" evidence="4">
    <location>
        <begin position="1"/>
        <end position="229"/>
    </location>
</feature>
<dbReference type="PROSITE" id="PS50893">
    <property type="entry name" value="ABC_TRANSPORTER_2"/>
    <property type="match status" value="1"/>
</dbReference>
<evidence type="ECO:0000259" key="4">
    <source>
        <dbReference type="PROSITE" id="PS50893"/>
    </source>
</evidence>
<dbReference type="GO" id="GO:0005524">
    <property type="term" value="F:ATP binding"/>
    <property type="evidence" value="ECO:0007669"/>
    <property type="project" value="UniProtKB-KW"/>
</dbReference>
<evidence type="ECO:0000313" key="6">
    <source>
        <dbReference type="Proteomes" id="UP001169242"/>
    </source>
</evidence>
<comment type="caution">
    <text evidence="5">The sequence shown here is derived from an EMBL/GenBank/DDBJ whole genome shotgun (WGS) entry which is preliminary data.</text>
</comment>
<dbReference type="InterPro" id="IPR051782">
    <property type="entry name" value="ABC_Transporter_VariousFunc"/>
</dbReference>
<accession>A0AA42DLJ7</accession>
<organism evidence="5 6">
    <name type="scientific">Holtiella tumoricola</name>
    <dbReference type="NCBI Taxonomy" id="3018743"/>
    <lineage>
        <taxon>Bacteria</taxon>
        <taxon>Bacillati</taxon>
        <taxon>Bacillota</taxon>
        <taxon>Clostridia</taxon>
        <taxon>Lachnospirales</taxon>
        <taxon>Cellulosilyticaceae</taxon>
        <taxon>Holtiella</taxon>
    </lineage>
</organism>
<keyword evidence="3 5" id="KW-0067">ATP-binding</keyword>